<protein>
    <submittedName>
        <fullName evidence="4">2,3,4,5-tetrahydropyridine-2,6-dicarboxy late N-acetyltransferase</fullName>
        <ecNumber evidence="4">2.3.1.89</ecNumber>
    </submittedName>
</protein>
<evidence type="ECO:0000256" key="3">
    <source>
        <dbReference type="SAM" id="Phobius"/>
    </source>
</evidence>
<dbReference type="PANTHER" id="PTHR23416">
    <property type="entry name" value="SIALIC ACID SYNTHASE-RELATED"/>
    <property type="match status" value="1"/>
</dbReference>
<keyword evidence="3" id="KW-1133">Transmembrane helix</keyword>
<dbReference type="EC" id="2.3.1.89" evidence="4"/>
<dbReference type="Gene3D" id="2.160.10.10">
    <property type="entry name" value="Hexapeptide repeat proteins"/>
    <property type="match status" value="1"/>
</dbReference>
<name>A0A0S4S1H3_CAMHY</name>
<dbReference type="InterPro" id="IPR001451">
    <property type="entry name" value="Hexapep"/>
</dbReference>
<dbReference type="InterPro" id="IPR011004">
    <property type="entry name" value="Trimer_LpxA-like_sf"/>
</dbReference>
<dbReference type="Pfam" id="PF00132">
    <property type="entry name" value="Hexapep"/>
    <property type="match status" value="1"/>
</dbReference>
<feature type="transmembrane region" description="Helical" evidence="3">
    <location>
        <begin position="20"/>
        <end position="41"/>
    </location>
</feature>
<keyword evidence="2 4" id="KW-0808">Transferase</keyword>
<comment type="caution">
    <text evidence="4">The sequence shown here is derived from an EMBL/GenBank/DDBJ whole genome shotgun (WGS) entry which is preliminary data.</text>
</comment>
<sequence>MFILWLKKILNKIPFIKKIVLICFYFIVNFKNNFTMFKYYFYNYFLSYYPSYHIRHWYLKYILHIKLQDRCFVHLGCYFYGSNIEIGKGSVIGRHCQLCGDIKIGNNCSITAYSFLQSISHDKNSPTFECCSSKIIIQDYVWLGAYSMVLCGGGGLSKNMRTPTSIIIGKGAILGANSTTTKNIPAFKVYAGTPAKEIGIRNEEACVYDLDYHPAWN</sequence>
<keyword evidence="4" id="KW-0012">Acyltransferase</keyword>
<dbReference type="InterPro" id="IPR051159">
    <property type="entry name" value="Hexapeptide_acetyltransf"/>
</dbReference>
<dbReference type="GO" id="GO:0005829">
    <property type="term" value="C:cytosol"/>
    <property type="evidence" value="ECO:0007669"/>
    <property type="project" value="TreeGrafter"/>
</dbReference>
<reference evidence="4 5" key="1">
    <citation type="submission" date="2015-11" db="EMBL/GenBank/DDBJ databases">
        <authorList>
            <consortium name="Pathogen Informatics"/>
        </authorList>
    </citation>
    <scope>NUCLEOTIDE SEQUENCE [LARGE SCALE GENOMIC DNA]</scope>
    <source>
        <strain evidence="4 5">006A-0059</strain>
    </source>
</reference>
<keyword evidence="3" id="KW-0812">Transmembrane</keyword>
<dbReference type="CDD" id="cd04647">
    <property type="entry name" value="LbH_MAT_like"/>
    <property type="match status" value="1"/>
</dbReference>
<evidence type="ECO:0000313" key="4">
    <source>
        <dbReference type="EMBL" id="CUU79999.1"/>
    </source>
</evidence>
<gene>
    <name evidence="4" type="primary">dapH_2</name>
    <name evidence="4" type="ORF">ERS686654_01137</name>
</gene>
<evidence type="ECO:0000256" key="1">
    <source>
        <dbReference type="ARBA" id="ARBA00007274"/>
    </source>
</evidence>
<evidence type="ECO:0000313" key="5">
    <source>
        <dbReference type="Proteomes" id="UP000052237"/>
    </source>
</evidence>
<comment type="similarity">
    <text evidence="1">Belongs to the transferase hexapeptide repeat family.</text>
</comment>
<keyword evidence="5" id="KW-1185">Reference proteome</keyword>
<dbReference type="EMBL" id="FAVB01000002">
    <property type="protein sequence ID" value="CUU79999.1"/>
    <property type="molecule type" value="Genomic_DNA"/>
</dbReference>
<proteinExistence type="inferred from homology"/>
<keyword evidence="3" id="KW-0472">Membrane</keyword>
<dbReference type="Proteomes" id="UP000052237">
    <property type="component" value="Unassembled WGS sequence"/>
</dbReference>
<evidence type="ECO:0000256" key="2">
    <source>
        <dbReference type="ARBA" id="ARBA00022679"/>
    </source>
</evidence>
<organism evidence="4 5">
    <name type="scientific">Campylobacter hyointestinalis subsp. hyointestinalis</name>
    <dbReference type="NCBI Taxonomy" id="91352"/>
    <lineage>
        <taxon>Bacteria</taxon>
        <taxon>Pseudomonadati</taxon>
        <taxon>Campylobacterota</taxon>
        <taxon>Epsilonproteobacteria</taxon>
        <taxon>Campylobacterales</taxon>
        <taxon>Campylobacteraceae</taxon>
        <taxon>Campylobacter</taxon>
    </lineage>
</organism>
<dbReference type="PANTHER" id="PTHR23416:SF23">
    <property type="entry name" value="ACETYLTRANSFERASE C18B11.09C-RELATED"/>
    <property type="match status" value="1"/>
</dbReference>
<dbReference type="AlphaFoldDB" id="A0A0S4S1H3"/>
<dbReference type="GO" id="GO:0047200">
    <property type="term" value="F:tetrahydrodipicolinate N-acetyltransferase activity"/>
    <property type="evidence" value="ECO:0007669"/>
    <property type="project" value="UniProtKB-EC"/>
</dbReference>
<dbReference type="GO" id="GO:0008374">
    <property type="term" value="F:O-acyltransferase activity"/>
    <property type="evidence" value="ECO:0007669"/>
    <property type="project" value="TreeGrafter"/>
</dbReference>
<accession>A0A0S4S1H3</accession>
<dbReference type="SUPFAM" id="SSF51161">
    <property type="entry name" value="Trimeric LpxA-like enzymes"/>
    <property type="match status" value="1"/>
</dbReference>